<keyword evidence="1" id="KW-0812">Transmembrane</keyword>
<accession>M1XK49</accession>
<dbReference type="OrthoDB" id="170869at2157"/>
<feature type="transmembrane region" description="Helical" evidence="1">
    <location>
        <begin position="195"/>
        <end position="219"/>
    </location>
</feature>
<evidence type="ECO:0000313" key="2">
    <source>
        <dbReference type="EMBL" id="CCQ35261.1"/>
    </source>
</evidence>
<feature type="transmembrane region" description="Helical" evidence="1">
    <location>
        <begin position="63"/>
        <end position="81"/>
    </location>
</feature>
<keyword evidence="1" id="KW-0472">Membrane</keyword>
<keyword evidence="3" id="KW-1185">Reference proteome</keyword>
<dbReference type="Pfam" id="PF09490">
    <property type="entry name" value="CbtA"/>
    <property type="match status" value="1"/>
</dbReference>
<evidence type="ECO:0000313" key="3">
    <source>
        <dbReference type="Proteomes" id="UP000011867"/>
    </source>
</evidence>
<dbReference type="InterPro" id="IPR012666">
    <property type="entry name" value="CbtA_put"/>
</dbReference>
<organism evidence="2 3">
    <name type="scientific">Natronomonas moolapensis (strain DSM 18674 / CECT 7526 / JCM 14361 / 8.8.11)</name>
    <dbReference type="NCBI Taxonomy" id="268739"/>
    <lineage>
        <taxon>Archaea</taxon>
        <taxon>Methanobacteriati</taxon>
        <taxon>Methanobacteriota</taxon>
        <taxon>Stenosarchaea group</taxon>
        <taxon>Halobacteria</taxon>
        <taxon>Halobacteriales</taxon>
        <taxon>Natronomonadaceae</taxon>
        <taxon>Natronomonas</taxon>
    </lineage>
</organism>
<dbReference type="eggNOG" id="arCOG06353">
    <property type="taxonomic scope" value="Archaea"/>
</dbReference>
<dbReference type="RefSeq" id="WP_015408111.1">
    <property type="nucleotide sequence ID" value="NC_020388.1"/>
</dbReference>
<feature type="transmembrane region" description="Helical" evidence="1">
    <location>
        <begin position="9"/>
        <end position="26"/>
    </location>
</feature>
<protein>
    <submittedName>
        <fullName evidence="2">CbtA family protein</fullName>
    </submittedName>
</protein>
<dbReference type="HOGENOM" id="CLU_1136081_0_0_2"/>
<name>M1XK49_NATM8</name>
<feature type="transmembrane region" description="Helical" evidence="1">
    <location>
        <begin position="93"/>
        <end position="111"/>
    </location>
</feature>
<gene>
    <name evidence="2" type="ordered locus">Nmlp_1049</name>
</gene>
<reference evidence="2 3" key="1">
    <citation type="journal article" date="2013" name="Genome Announc.">
        <title>Genome of the haloarchaeon Natronomonas moolapensis, a neutrophilic member of a previously haloalkaliphilic genus.</title>
        <authorList>
            <person name="Dyall-Smith M.L."/>
            <person name="Pfeiffer F."/>
            <person name="Oberwinkler T."/>
            <person name="Klee K."/>
            <person name="Rampp M."/>
            <person name="Palm P."/>
            <person name="Gross K."/>
            <person name="Schuster S.C."/>
            <person name="Oesterhelt D."/>
        </authorList>
    </citation>
    <scope>NUCLEOTIDE SEQUENCE [LARGE SCALE GENOMIC DNA]</scope>
    <source>
        <strain evidence="3">DSM 18674 / JCM 14361 / 8.8.11</strain>
    </source>
</reference>
<proteinExistence type="predicted"/>
<dbReference type="AlphaFoldDB" id="M1XK49"/>
<sequence length="240" mass="24077">MIADYLRRGVAAGGVAGIGYGLYMALVGNPLSAYVEHAAHDHTHGGGGPVSEATTAAVSAGSGLLWAILLGGVFAVALYLLEPALPGSATARSYVLAGAGFLTVSGVPWLALPPAAPGAIHQYPIGARMRAYVGLMFLGAITAAAAVLAYKRAGRRHVGLGVVAGAVPVLLVAVVLAVAAPTVTTYPDHPADLVAAYQGLAVLTQAGIWVLVAGAFNALSRRRPGAENESTHASDEALVG</sequence>
<keyword evidence="1" id="KW-1133">Transmembrane helix</keyword>
<evidence type="ECO:0000256" key="1">
    <source>
        <dbReference type="SAM" id="Phobius"/>
    </source>
</evidence>
<feature type="transmembrane region" description="Helical" evidence="1">
    <location>
        <begin position="131"/>
        <end position="150"/>
    </location>
</feature>
<dbReference type="KEGG" id="nmo:Nmlp_1049"/>
<dbReference type="GeneID" id="14650491"/>
<dbReference type="EMBL" id="HF582854">
    <property type="protein sequence ID" value="CCQ35261.1"/>
    <property type="molecule type" value="Genomic_DNA"/>
</dbReference>
<dbReference type="STRING" id="268739.Nmlp_1049"/>
<dbReference type="Proteomes" id="UP000011867">
    <property type="component" value="Chromosome"/>
</dbReference>
<feature type="transmembrane region" description="Helical" evidence="1">
    <location>
        <begin position="162"/>
        <end position="183"/>
    </location>
</feature>